<organism evidence="2 3">
    <name type="scientific">Candidatus Pantoea multigeneris</name>
    <dbReference type="NCBI Taxonomy" id="2608357"/>
    <lineage>
        <taxon>Bacteria</taxon>
        <taxon>Pseudomonadati</taxon>
        <taxon>Pseudomonadota</taxon>
        <taxon>Gammaproteobacteria</taxon>
        <taxon>Enterobacterales</taxon>
        <taxon>Erwiniaceae</taxon>
        <taxon>Pantoea</taxon>
    </lineage>
</organism>
<gene>
    <name evidence="2" type="ORF">F3J40_13225</name>
</gene>
<evidence type="ECO:0000313" key="3">
    <source>
        <dbReference type="Proteomes" id="UP001515683"/>
    </source>
</evidence>
<feature type="domain" description="Zinc finger Ogr/Delta-type" evidence="1">
    <location>
        <begin position="3"/>
        <end position="47"/>
    </location>
</feature>
<protein>
    <submittedName>
        <fullName evidence="2">Late control protein B</fullName>
    </submittedName>
</protein>
<sequence length="68" mass="8174">MIRCPLGTHSSYTRTSRYITEQKKEAYYQRQNIVRSFTFKTVESVDKNLCQPIQTETVMIYRRQKKGH</sequence>
<name>A0ABX0RDA0_9GAMM</name>
<dbReference type="Pfam" id="PF04606">
    <property type="entry name" value="Ogr_Delta"/>
    <property type="match status" value="1"/>
</dbReference>
<dbReference type="EMBL" id="VWXF01000005">
    <property type="protein sequence ID" value="NIF22558.1"/>
    <property type="molecule type" value="Genomic_DNA"/>
</dbReference>
<accession>A0ABX0RDA0</accession>
<proteinExistence type="predicted"/>
<evidence type="ECO:0000313" key="2">
    <source>
        <dbReference type="EMBL" id="NIF22558.1"/>
    </source>
</evidence>
<dbReference type="InterPro" id="IPR007684">
    <property type="entry name" value="Znf_Ogr/Delta"/>
</dbReference>
<reference evidence="2 3" key="1">
    <citation type="journal article" date="2019" name="bioRxiv">
        <title>Bacteria contribute to plant secondary compound degradation in a generalist herbivore system.</title>
        <authorList>
            <person name="Francoeur C.B."/>
            <person name="Khadempour L."/>
            <person name="Moreira-Soto R.D."/>
            <person name="Gotting K."/>
            <person name="Book A.J."/>
            <person name="Pinto-Tomas A.A."/>
            <person name="Keefover-Ring K."/>
            <person name="Currie C.R."/>
        </authorList>
    </citation>
    <scope>NUCLEOTIDE SEQUENCE [LARGE SCALE GENOMIC DNA]</scope>
    <source>
        <strain evidence="2">Acro-835</strain>
    </source>
</reference>
<evidence type="ECO:0000259" key="1">
    <source>
        <dbReference type="Pfam" id="PF04606"/>
    </source>
</evidence>
<dbReference type="Proteomes" id="UP001515683">
    <property type="component" value="Unassembled WGS sequence"/>
</dbReference>
<comment type="caution">
    <text evidence="2">The sequence shown here is derived from an EMBL/GenBank/DDBJ whole genome shotgun (WGS) entry which is preliminary data.</text>
</comment>
<keyword evidence="3" id="KW-1185">Reference proteome</keyword>